<dbReference type="PANTHER" id="PTHR30404:SF0">
    <property type="entry name" value="N-ACETYLMURAMOYL-L-ALANINE AMIDASE AMIC"/>
    <property type="match status" value="1"/>
</dbReference>
<feature type="compositionally biased region" description="Polar residues" evidence="2">
    <location>
        <begin position="1"/>
        <end position="15"/>
    </location>
</feature>
<dbReference type="PANTHER" id="PTHR30404">
    <property type="entry name" value="N-ACETYLMURAMOYL-L-ALANINE AMIDASE"/>
    <property type="match status" value="1"/>
</dbReference>
<feature type="transmembrane region" description="Helical" evidence="3">
    <location>
        <begin position="56"/>
        <end position="74"/>
    </location>
</feature>
<feature type="compositionally biased region" description="Gly residues" evidence="2">
    <location>
        <begin position="103"/>
        <end position="112"/>
    </location>
</feature>
<dbReference type="CDD" id="cd02696">
    <property type="entry name" value="MurNAc-LAA"/>
    <property type="match status" value="1"/>
</dbReference>
<comment type="caution">
    <text evidence="5">The sequence shown here is derived from an EMBL/GenBank/DDBJ whole genome shotgun (WGS) entry which is preliminary data.</text>
</comment>
<dbReference type="InterPro" id="IPR050695">
    <property type="entry name" value="N-acetylmuramoyl_amidase_3"/>
</dbReference>
<keyword evidence="6" id="KW-1185">Reference proteome</keyword>
<keyword evidence="1" id="KW-0378">Hydrolase</keyword>
<evidence type="ECO:0000313" key="6">
    <source>
        <dbReference type="Proteomes" id="UP001166784"/>
    </source>
</evidence>
<feature type="compositionally biased region" description="Low complexity" evidence="2">
    <location>
        <begin position="33"/>
        <end position="44"/>
    </location>
</feature>
<evidence type="ECO:0000313" key="5">
    <source>
        <dbReference type="EMBL" id="MCH6160063.1"/>
    </source>
</evidence>
<reference evidence="5" key="2">
    <citation type="journal article" date="2023" name="Int. J. Syst. Evol. Microbiol.">
        <title>Streptomyces marispadix sp. nov., isolated from marine beach sediment of the Northern Coast of Portugal.</title>
        <authorList>
            <person name="dos Santos J.D.N."/>
            <person name="Vitorino I.R."/>
            <person name="Kallscheuer N."/>
            <person name="Srivastava A."/>
            <person name="Krautwurst S."/>
            <person name="Marz M."/>
            <person name="Jogler C."/>
            <person name="Lobo Da Cunha A."/>
            <person name="Catita J."/>
            <person name="Goncalves H."/>
            <person name="Gonzalez I."/>
            <person name="Reyes F."/>
            <person name="Lage O.M."/>
        </authorList>
    </citation>
    <scope>NUCLEOTIDE SEQUENCE</scope>
    <source>
        <strain evidence="5">M600PL45_2</strain>
    </source>
</reference>
<evidence type="ECO:0000256" key="3">
    <source>
        <dbReference type="SAM" id="Phobius"/>
    </source>
</evidence>
<feature type="domain" description="MurNAc-LAA" evidence="4">
    <location>
        <begin position="208"/>
        <end position="336"/>
    </location>
</feature>
<dbReference type="SUPFAM" id="SSF53187">
    <property type="entry name" value="Zn-dependent exopeptidases"/>
    <property type="match status" value="1"/>
</dbReference>
<dbReference type="Proteomes" id="UP001166784">
    <property type="component" value="Unassembled WGS sequence"/>
</dbReference>
<evidence type="ECO:0000259" key="4">
    <source>
        <dbReference type="SMART" id="SM00646"/>
    </source>
</evidence>
<sequence length="343" mass="35175">MSNGSPTQPDPSSAETGHGPDTRWSAQATEFPESTGSSGTAGAEAARRSRRMGMRLLVALGVLAPTCFAGWLVWQSADQSSGAGGSAPTLMPLPDNTPPGGVNASGGGGGAQAGTDGKPLAGKTVVIDPGHNPNNRDHAAAINRSVSIGTGRKACDTTGTATASGYSEAEFTLDLARRVRSGLLKKGAAVELTHNGRRPWGPCVDSRARAGNQADADAVVSLHADGAPAGSRGFHVILPESVNEGVADTRPIVGPSRGLGRELADAFRKFTGSKPASYAGDGEGTDTRGDLGGLNLSRVPKVFLECGNMRDPRDAADLTDRDWRARAARGVVEGVAGYLTQKR</sequence>
<protein>
    <submittedName>
        <fullName evidence="5">N-acetylmuramoyl-L-alanine amidase</fullName>
    </submittedName>
</protein>
<keyword evidence="3" id="KW-1133">Transmembrane helix</keyword>
<proteinExistence type="predicted"/>
<keyword evidence="3" id="KW-0812">Transmembrane</keyword>
<name>A0ABS9SV45_9ACTN</name>
<dbReference type="Gene3D" id="3.40.630.40">
    <property type="entry name" value="Zn-dependent exopeptidases"/>
    <property type="match status" value="1"/>
</dbReference>
<dbReference type="EMBL" id="JAKWJU010000002">
    <property type="protein sequence ID" value="MCH6160063.1"/>
    <property type="molecule type" value="Genomic_DNA"/>
</dbReference>
<dbReference type="InterPro" id="IPR002508">
    <property type="entry name" value="MurNAc-LAA_cat"/>
</dbReference>
<gene>
    <name evidence="5" type="ORF">MMA15_06400</name>
</gene>
<keyword evidence="3" id="KW-0472">Membrane</keyword>
<dbReference type="Pfam" id="PF01520">
    <property type="entry name" value="Amidase_3"/>
    <property type="match status" value="1"/>
</dbReference>
<feature type="region of interest" description="Disordered" evidence="2">
    <location>
        <begin position="1"/>
        <end position="46"/>
    </location>
</feature>
<evidence type="ECO:0000256" key="1">
    <source>
        <dbReference type="ARBA" id="ARBA00022801"/>
    </source>
</evidence>
<evidence type="ECO:0000256" key="2">
    <source>
        <dbReference type="SAM" id="MobiDB-lite"/>
    </source>
</evidence>
<dbReference type="SMART" id="SM00646">
    <property type="entry name" value="Ami_3"/>
    <property type="match status" value="1"/>
</dbReference>
<feature type="region of interest" description="Disordered" evidence="2">
    <location>
        <begin position="78"/>
        <end position="119"/>
    </location>
</feature>
<reference evidence="5" key="1">
    <citation type="submission" date="2022-03" db="EMBL/GenBank/DDBJ databases">
        <authorList>
            <person name="Santos J.D.N."/>
            <person name="Kallscheuer N."/>
            <person name="Jogler C."/>
            <person name="Lage O.M."/>
        </authorList>
    </citation>
    <scope>NUCLEOTIDE SEQUENCE</scope>
    <source>
        <strain evidence="5">M600PL45_2</strain>
    </source>
</reference>
<accession>A0ABS9SV45</accession>
<organism evidence="5 6">
    <name type="scientific">Streptomyces marispadix</name>
    <dbReference type="NCBI Taxonomy" id="2922868"/>
    <lineage>
        <taxon>Bacteria</taxon>
        <taxon>Bacillati</taxon>
        <taxon>Actinomycetota</taxon>
        <taxon>Actinomycetes</taxon>
        <taxon>Kitasatosporales</taxon>
        <taxon>Streptomycetaceae</taxon>
        <taxon>Streptomyces</taxon>
    </lineage>
</organism>